<name>A0A0V8RQK9_9ACTO</name>
<evidence type="ECO:0000256" key="1">
    <source>
        <dbReference type="ARBA" id="ARBA00003618"/>
    </source>
</evidence>
<dbReference type="NCBIfam" id="TIGR00634">
    <property type="entry name" value="recN"/>
    <property type="match status" value="1"/>
</dbReference>
<organism evidence="13 14">
    <name type="scientific">Schaalia odontolytica</name>
    <dbReference type="NCBI Taxonomy" id="1660"/>
    <lineage>
        <taxon>Bacteria</taxon>
        <taxon>Bacillati</taxon>
        <taxon>Actinomycetota</taxon>
        <taxon>Actinomycetes</taxon>
        <taxon>Actinomycetales</taxon>
        <taxon>Actinomycetaceae</taxon>
        <taxon>Schaalia</taxon>
    </lineage>
</organism>
<dbReference type="PIRSF" id="PIRSF003128">
    <property type="entry name" value="RecN"/>
    <property type="match status" value="1"/>
</dbReference>
<evidence type="ECO:0000256" key="11">
    <source>
        <dbReference type="SAM" id="MobiDB-lite"/>
    </source>
</evidence>
<feature type="coiled-coil region" evidence="10">
    <location>
        <begin position="174"/>
        <end position="201"/>
    </location>
</feature>
<dbReference type="SUPFAM" id="SSF52540">
    <property type="entry name" value="P-loop containing nucleoside triphosphate hydrolases"/>
    <property type="match status" value="1"/>
</dbReference>
<dbReference type="OrthoDB" id="9806954at2"/>
<evidence type="ECO:0000256" key="4">
    <source>
        <dbReference type="ARBA" id="ARBA00022741"/>
    </source>
</evidence>
<dbReference type="PANTHER" id="PTHR11059">
    <property type="entry name" value="DNA REPAIR PROTEIN RECN"/>
    <property type="match status" value="1"/>
</dbReference>
<dbReference type="Gene3D" id="3.40.50.300">
    <property type="entry name" value="P-loop containing nucleotide triphosphate hydrolases"/>
    <property type="match status" value="2"/>
</dbReference>
<comment type="function">
    <text evidence="1 9">May be involved in recombinational repair of damaged DNA.</text>
</comment>
<dbReference type="InterPro" id="IPR027417">
    <property type="entry name" value="P-loop_NTPase"/>
</dbReference>
<dbReference type="GO" id="GO:0005524">
    <property type="term" value="F:ATP binding"/>
    <property type="evidence" value="ECO:0007669"/>
    <property type="project" value="UniProtKB-KW"/>
</dbReference>
<keyword evidence="6" id="KW-0067">ATP-binding</keyword>
<gene>
    <name evidence="13" type="ORF">APY09_07395</name>
</gene>
<keyword evidence="10" id="KW-0175">Coiled coil</keyword>
<evidence type="ECO:0000256" key="5">
    <source>
        <dbReference type="ARBA" id="ARBA00022763"/>
    </source>
</evidence>
<dbReference type="GO" id="GO:0043590">
    <property type="term" value="C:bacterial nucleoid"/>
    <property type="evidence" value="ECO:0007669"/>
    <property type="project" value="TreeGrafter"/>
</dbReference>
<dbReference type="CDD" id="cd03241">
    <property type="entry name" value="ABC_RecN"/>
    <property type="match status" value="1"/>
</dbReference>
<sequence>MIESLDISHLGVIESAHVDFGEGLIVVTGETGAGKTMVLSSLQLLLGARADAALVRSGADHLSVDGIFSVNEEVAARVEEAGGLVEGGELIVGRSVRAAGRSRAHLGSRPVPASVLTDIVGSMVTIHGQSDQIRLTGEAAQRRALDQFGGEEHAALLEEYRAAFRHAVEVKHRLDSLRGDASERAEELEDLRAALRQIEELEPAIGEEEDLVREAARLTNVEDLRALVGVALGYLKGDDRGDFTGAVEATRHAYAQLDDAARFDEAVAEFVGRARNQVLELEALADDVSSYLSRLDADPERLAQIHARRAAIKDVLRGRAADIERLLAWADEARSRVEELSSPGSDPESVERELAAAQERVLECGRRVTQARVRLAGQLAQGVNEELHALSMPDATLHIDCEPTKPTSNGCETVVFRLQPHPHAPARPLGQGASGGELSRVMLALELMLGRTEASSTFIFDEIDAGIGGQTATEVGARLKRLAQSRQVIVVTHLAQVAAFGDQHLVIEKNDGTTKVREVSGANREAELTRMMGGDPHSAAARRHASQVLASAVSQSQG</sequence>
<evidence type="ECO:0000313" key="14">
    <source>
        <dbReference type="Proteomes" id="UP000054686"/>
    </source>
</evidence>
<dbReference type="Pfam" id="PF02463">
    <property type="entry name" value="SMC_N"/>
    <property type="match status" value="1"/>
</dbReference>
<dbReference type="AlphaFoldDB" id="A0A0V8RQK9"/>
<dbReference type="InterPro" id="IPR025662">
    <property type="entry name" value="Sigma_54_int_dom_ATP-bd_1"/>
</dbReference>
<protein>
    <recommendedName>
        <fullName evidence="3 9">DNA repair protein RecN</fullName>
    </recommendedName>
    <alternativeName>
        <fullName evidence="8 9">Recombination protein N</fullName>
    </alternativeName>
</protein>
<evidence type="ECO:0000256" key="7">
    <source>
        <dbReference type="ARBA" id="ARBA00023204"/>
    </source>
</evidence>
<comment type="similarity">
    <text evidence="2 9">Belongs to the RecN family.</text>
</comment>
<keyword evidence="7 9" id="KW-0234">DNA repair</keyword>
<evidence type="ECO:0000256" key="2">
    <source>
        <dbReference type="ARBA" id="ARBA00009441"/>
    </source>
</evidence>
<dbReference type="PANTHER" id="PTHR11059:SF0">
    <property type="entry name" value="DNA REPAIR PROTEIN RECN"/>
    <property type="match status" value="1"/>
</dbReference>
<evidence type="ECO:0000256" key="6">
    <source>
        <dbReference type="ARBA" id="ARBA00022840"/>
    </source>
</evidence>
<dbReference type="RefSeq" id="WP_060567225.1">
    <property type="nucleotide sequence ID" value="NZ_CP040006.1"/>
</dbReference>
<evidence type="ECO:0000256" key="3">
    <source>
        <dbReference type="ARBA" id="ARBA00021315"/>
    </source>
</evidence>
<evidence type="ECO:0000256" key="9">
    <source>
        <dbReference type="PIRNR" id="PIRNR003128"/>
    </source>
</evidence>
<proteinExistence type="inferred from homology"/>
<evidence type="ECO:0000313" key="13">
    <source>
        <dbReference type="EMBL" id="KSW10331.1"/>
    </source>
</evidence>
<reference evidence="13 14" key="1">
    <citation type="submission" date="2015-10" db="EMBL/GenBank/DDBJ databases">
        <title>Draft Genome of Actinomyces odontolyticus subsp. actinosynbacter strain XH001.</title>
        <authorList>
            <person name="Mclean J.S."/>
            <person name="He X."/>
        </authorList>
    </citation>
    <scope>NUCLEOTIDE SEQUENCE [LARGE SCALE GENOMIC DNA]</scope>
    <source>
        <strain evidence="13 14">XH001</strain>
    </source>
</reference>
<dbReference type="Proteomes" id="UP000054686">
    <property type="component" value="Unassembled WGS sequence"/>
</dbReference>
<accession>A0A0V8RQK9</accession>
<keyword evidence="4" id="KW-0547">Nucleotide-binding</keyword>
<feature type="region of interest" description="Disordered" evidence="11">
    <location>
        <begin position="533"/>
        <end position="558"/>
    </location>
</feature>
<evidence type="ECO:0000256" key="8">
    <source>
        <dbReference type="ARBA" id="ARBA00033408"/>
    </source>
</evidence>
<dbReference type="EMBL" id="LLVT01000003">
    <property type="protein sequence ID" value="KSW10331.1"/>
    <property type="molecule type" value="Genomic_DNA"/>
</dbReference>
<dbReference type="InterPro" id="IPR003395">
    <property type="entry name" value="RecF/RecN/SMC_N"/>
</dbReference>
<feature type="domain" description="RecF/RecN/SMC N-terminal" evidence="12">
    <location>
        <begin position="2"/>
        <end position="512"/>
    </location>
</feature>
<dbReference type="InterPro" id="IPR004604">
    <property type="entry name" value="DNA_recomb/repair_RecN"/>
</dbReference>
<keyword evidence="5 9" id="KW-0227">DNA damage</keyword>
<dbReference type="GO" id="GO:0006281">
    <property type="term" value="P:DNA repair"/>
    <property type="evidence" value="ECO:0007669"/>
    <property type="project" value="UniProtKB-KW"/>
</dbReference>
<evidence type="ECO:0000256" key="10">
    <source>
        <dbReference type="SAM" id="Coils"/>
    </source>
</evidence>
<comment type="caution">
    <text evidence="13">The sequence shown here is derived from an EMBL/GenBank/DDBJ whole genome shotgun (WGS) entry which is preliminary data.</text>
</comment>
<dbReference type="PROSITE" id="PS00675">
    <property type="entry name" value="SIGMA54_INTERACT_1"/>
    <property type="match status" value="1"/>
</dbReference>
<evidence type="ECO:0000259" key="12">
    <source>
        <dbReference type="Pfam" id="PF02463"/>
    </source>
</evidence>
<dbReference type="GO" id="GO:0009432">
    <property type="term" value="P:SOS response"/>
    <property type="evidence" value="ECO:0007669"/>
    <property type="project" value="TreeGrafter"/>
</dbReference>
<feature type="compositionally biased region" description="Low complexity" evidence="11">
    <location>
        <begin position="546"/>
        <end position="558"/>
    </location>
</feature>
<dbReference type="GO" id="GO:0006310">
    <property type="term" value="P:DNA recombination"/>
    <property type="evidence" value="ECO:0007669"/>
    <property type="project" value="InterPro"/>
</dbReference>